<feature type="active site" description="Charge relay system" evidence="2">
    <location>
        <position position="151"/>
    </location>
</feature>
<comment type="similarity">
    <text evidence="1">Belongs to the AB hydrolase superfamily. AB hydrolase 4 family.</text>
</comment>
<keyword evidence="4" id="KW-0378">Hydrolase</keyword>
<dbReference type="NCBIfam" id="NF008218">
    <property type="entry name" value="PRK10985.1"/>
    <property type="match status" value="1"/>
</dbReference>
<dbReference type="GO" id="GO:0034338">
    <property type="term" value="F:short-chain carboxylesterase activity"/>
    <property type="evidence" value="ECO:0007669"/>
    <property type="project" value="TreeGrafter"/>
</dbReference>
<dbReference type="PANTHER" id="PTHR10794:SF94">
    <property type="entry name" value="ESTERASE YHET-RELATED"/>
    <property type="match status" value="1"/>
</dbReference>
<dbReference type="Gene3D" id="3.40.50.1820">
    <property type="entry name" value="alpha/beta hydrolase"/>
    <property type="match status" value="1"/>
</dbReference>
<dbReference type="STRING" id="1085623.GNIT_3499"/>
<organism evidence="4 5">
    <name type="scientific">Glaciecola nitratireducens (strain JCM 12485 / KCTC 12276 / FR1064)</name>
    <dbReference type="NCBI Taxonomy" id="1085623"/>
    <lineage>
        <taxon>Bacteria</taxon>
        <taxon>Pseudomonadati</taxon>
        <taxon>Pseudomonadota</taxon>
        <taxon>Gammaproteobacteria</taxon>
        <taxon>Alteromonadales</taxon>
        <taxon>Alteromonadaceae</taxon>
        <taxon>Brumicola</taxon>
    </lineage>
</organism>
<dbReference type="GO" id="GO:0047372">
    <property type="term" value="F:monoacylglycerol lipase activity"/>
    <property type="evidence" value="ECO:0007669"/>
    <property type="project" value="TreeGrafter"/>
</dbReference>
<dbReference type="EMBL" id="CP003060">
    <property type="protein sequence ID" value="AEP31593.1"/>
    <property type="molecule type" value="Genomic_DNA"/>
</dbReference>
<sequence length="351" mass="39674">MFRSKFGKVVSSTFKAPSWARNANIQTIWPRYMMKKPDLNTTNERISTPDGDFLDIAWCLPDSLSPKVAKGVVVVFHGLEGSVNSHYARHLINRMKNDGFIVALMHFRSCSHEVNITPRAYHSGETGDPMQTIAHVKQRYPNLPVFAVGYSLGGNMLLKLLSETAGQKVLCAAVAVSAPLLLAECALRMQRGFSRLYQHYLLNSMKQNLLEKMRRMDMRHLLSINSNEVKALSTFREFDQEVTSQLHGFDGADDYYEQCSAMPMLKNITTNTLVLHAKDDPFMTESVVPSDNQLSKSVAYELSEKGGHVGFLHGTPFTPKLWLQDRISQFFEEQYQRISSTETANKTEINV</sequence>
<feature type="domain" description="AB hydrolase-1" evidence="3">
    <location>
        <begin position="72"/>
        <end position="313"/>
    </location>
</feature>
<dbReference type="RefSeq" id="WP_014110464.1">
    <property type="nucleotide sequence ID" value="NC_016041.1"/>
</dbReference>
<dbReference type="HOGENOM" id="CLU_032487_0_0_6"/>
<dbReference type="AlphaFoldDB" id="G4QNN5"/>
<dbReference type="KEGG" id="gni:GNIT_3499"/>
<gene>
    <name evidence="4" type="ordered locus">GNIT_3499</name>
</gene>
<accession>G4QNN5</accession>
<dbReference type="OrthoDB" id="332676at2"/>
<name>G4QNN5_GLANF</name>
<dbReference type="PIRSF" id="PIRSF005211">
    <property type="entry name" value="Ab_hydro_YheT"/>
    <property type="match status" value="1"/>
</dbReference>
<proteinExistence type="inferred from homology"/>
<protein>
    <submittedName>
        <fullName evidence="4">Alpha/beta hydrolase fold protein</fullName>
    </submittedName>
</protein>
<dbReference type="SUPFAM" id="SSF53474">
    <property type="entry name" value="alpha/beta-Hydrolases"/>
    <property type="match status" value="1"/>
</dbReference>
<reference evidence="4 5" key="1">
    <citation type="journal article" date="2011" name="J. Bacteriol.">
        <title>Complete genome sequence of seawater bacterium Glaciecola nitratireducens FR1064T.</title>
        <authorList>
            <person name="Bian F."/>
            <person name="Qin Q.L."/>
            <person name="Xie B.B."/>
            <person name="Shu Y.L."/>
            <person name="Zhang X.Y."/>
            <person name="Yu Y."/>
            <person name="Chen B."/>
            <person name="Chen X.L."/>
            <person name="Zhou B.C."/>
            <person name="Zhang Y.Z."/>
        </authorList>
    </citation>
    <scope>NUCLEOTIDE SEQUENCE [LARGE SCALE GENOMIC DNA]</scope>
    <source>
        <strain evidence="5">JCM 12485 / KCTC 12276 / FR1064</strain>
    </source>
</reference>
<evidence type="ECO:0000313" key="5">
    <source>
        <dbReference type="Proteomes" id="UP000009282"/>
    </source>
</evidence>
<evidence type="ECO:0000313" key="4">
    <source>
        <dbReference type="EMBL" id="AEP31593.1"/>
    </source>
</evidence>
<keyword evidence="5" id="KW-1185">Reference proteome</keyword>
<dbReference type="InterPro" id="IPR000073">
    <property type="entry name" value="AB_hydrolase_1"/>
</dbReference>
<dbReference type="InterPro" id="IPR012020">
    <property type="entry name" value="ABHD4"/>
</dbReference>
<evidence type="ECO:0000259" key="3">
    <source>
        <dbReference type="Pfam" id="PF00561"/>
    </source>
</evidence>
<dbReference type="eggNOG" id="COG0429">
    <property type="taxonomic scope" value="Bacteria"/>
</dbReference>
<evidence type="ECO:0000256" key="2">
    <source>
        <dbReference type="PIRSR" id="PIRSR005211-1"/>
    </source>
</evidence>
<feature type="active site" description="Charge relay system" evidence="2">
    <location>
        <position position="280"/>
    </location>
</feature>
<dbReference type="InterPro" id="IPR050960">
    <property type="entry name" value="AB_hydrolase_4_sf"/>
</dbReference>
<feature type="active site" description="Charge relay system" evidence="2">
    <location>
        <position position="308"/>
    </location>
</feature>
<dbReference type="Proteomes" id="UP000009282">
    <property type="component" value="Chromosome"/>
</dbReference>
<dbReference type="Pfam" id="PF00561">
    <property type="entry name" value="Abhydrolase_1"/>
    <property type="match status" value="1"/>
</dbReference>
<dbReference type="PANTHER" id="PTHR10794">
    <property type="entry name" value="ABHYDROLASE DOMAIN-CONTAINING PROTEIN"/>
    <property type="match status" value="1"/>
</dbReference>
<dbReference type="InterPro" id="IPR029058">
    <property type="entry name" value="AB_hydrolase_fold"/>
</dbReference>
<evidence type="ECO:0000256" key="1">
    <source>
        <dbReference type="ARBA" id="ARBA00010884"/>
    </source>
</evidence>